<dbReference type="OrthoDB" id="4062651at2759"/>
<evidence type="ECO:0000313" key="7">
    <source>
        <dbReference type="EMBL" id="OMO65492.1"/>
    </source>
</evidence>
<dbReference type="FunFam" id="3.30.200.20:FF:000039">
    <property type="entry name" value="receptor-like protein kinase FERONIA"/>
    <property type="match status" value="1"/>
</dbReference>
<dbReference type="STRING" id="93759.A0A1R3H587"/>
<dbReference type="Gene3D" id="3.30.200.20">
    <property type="entry name" value="Phosphorylase Kinase, domain 1"/>
    <property type="match status" value="1"/>
</dbReference>
<sequence length="378" mass="42728">MCTCYPWRRKVSLQSDEKEANSSEFGRKRSALPDDICRKFSLAEIKAATDNFFPLLQIGGGFGIVYKGTLNHGNGTMDVAVKRFEKGSSSAAKFFQNEVKLLCQLRHPNLVSLIGFCEENNEMILVYEHMGNGSLAHHLYGWWPPAPLSWKQRLRICIGAARGLHYLHTGAKYALLHGHVKTLNIFLDEENSCKLIGFSFSKMGPFSMSKASLVRQDSRVRGTYGYMAPEYTSHLEMTEKSEVYSFGIVLFEVLFGRRVLDGTLPWGEQNLLDWASEYIRKGTVYQVIDPYLKGKIAPECFEKYLEIACSCVHYDRNERPGMGEVEVTLELALELQEKANSHAECSFEESSFSTSINTCFDVDRNNFVGGLGHILFLD</sequence>
<reference evidence="8" key="1">
    <citation type="submission" date="2013-09" db="EMBL/GenBank/DDBJ databases">
        <title>Corchorus olitorius genome sequencing.</title>
        <authorList>
            <person name="Alam M."/>
            <person name="Haque M.S."/>
            <person name="Islam M.S."/>
            <person name="Emdad E.M."/>
            <person name="Islam M.M."/>
            <person name="Ahmed B."/>
            <person name="Halim A."/>
            <person name="Hossen Q.M.M."/>
            <person name="Hossain M.Z."/>
            <person name="Ahmed R."/>
            <person name="Khan M.M."/>
            <person name="Islam R."/>
            <person name="Rashid M.M."/>
            <person name="Khan S.A."/>
            <person name="Rahman M.S."/>
            <person name="Alam M."/>
            <person name="Yahiya A.S."/>
            <person name="Khan M.S."/>
            <person name="Azam M.S."/>
            <person name="Haque T."/>
            <person name="Lashkar M.Z.H."/>
            <person name="Akhand A.I."/>
            <person name="Morshed G."/>
            <person name="Roy S."/>
            <person name="Uddin K.S."/>
            <person name="Rabeya T."/>
            <person name="Hossain A.S."/>
            <person name="Chowdhury A."/>
            <person name="Snigdha A.R."/>
            <person name="Mortoza M.S."/>
            <person name="Matin S.A."/>
            <person name="Hoque S.M.E."/>
            <person name="Islam M.K."/>
            <person name="Roy D.K."/>
            <person name="Haider R."/>
            <person name="Moosa M.M."/>
            <person name="Elias S.M."/>
            <person name="Hasan A.M."/>
            <person name="Jahan S."/>
            <person name="Shafiuddin M."/>
            <person name="Mahmood N."/>
            <person name="Shommy N.S."/>
        </authorList>
    </citation>
    <scope>NUCLEOTIDE SEQUENCE [LARGE SCALE GENOMIC DNA]</scope>
    <source>
        <strain evidence="8">cv. O-4</strain>
    </source>
</reference>
<keyword evidence="8" id="KW-1185">Reference proteome</keyword>
<dbReference type="Gene3D" id="1.10.510.10">
    <property type="entry name" value="Transferase(Phosphotransferase) domain 1"/>
    <property type="match status" value="1"/>
</dbReference>
<evidence type="ECO:0000256" key="3">
    <source>
        <dbReference type="ARBA" id="ARBA00022741"/>
    </source>
</evidence>
<evidence type="ECO:0000256" key="5">
    <source>
        <dbReference type="ARBA" id="ARBA00022840"/>
    </source>
</evidence>
<keyword evidence="1" id="KW-0723">Serine/threonine-protein kinase</keyword>
<dbReference type="InterPro" id="IPR000719">
    <property type="entry name" value="Prot_kinase_dom"/>
</dbReference>
<evidence type="ECO:0000259" key="6">
    <source>
        <dbReference type="PROSITE" id="PS50011"/>
    </source>
</evidence>
<dbReference type="Pfam" id="PF07714">
    <property type="entry name" value="PK_Tyr_Ser-Thr"/>
    <property type="match status" value="1"/>
</dbReference>
<organism evidence="7 8">
    <name type="scientific">Corchorus olitorius</name>
    <dbReference type="NCBI Taxonomy" id="93759"/>
    <lineage>
        <taxon>Eukaryota</taxon>
        <taxon>Viridiplantae</taxon>
        <taxon>Streptophyta</taxon>
        <taxon>Embryophyta</taxon>
        <taxon>Tracheophyta</taxon>
        <taxon>Spermatophyta</taxon>
        <taxon>Magnoliopsida</taxon>
        <taxon>eudicotyledons</taxon>
        <taxon>Gunneridae</taxon>
        <taxon>Pentapetalae</taxon>
        <taxon>rosids</taxon>
        <taxon>malvids</taxon>
        <taxon>Malvales</taxon>
        <taxon>Malvaceae</taxon>
        <taxon>Grewioideae</taxon>
        <taxon>Apeibeae</taxon>
        <taxon>Corchorus</taxon>
    </lineage>
</organism>
<dbReference type="PANTHER" id="PTHR27003">
    <property type="entry name" value="OS07G0166700 PROTEIN"/>
    <property type="match status" value="1"/>
</dbReference>
<dbReference type="SUPFAM" id="SSF56112">
    <property type="entry name" value="Protein kinase-like (PK-like)"/>
    <property type="match status" value="1"/>
</dbReference>
<evidence type="ECO:0000256" key="1">
    <source>
        <dbReference type="ARBA" id="ARBA00022527"/>
    </source>
</evidence>
<dbReference type="GO" id="GO:0004674">
    <property type="term" value="F:protein serine/threonine kinase activity"/>
    <property type="evidence" value="ECO:0007669"/>
    <property type="project" value="UniProtKB-KW"/>
</dbReference>
<dbReference type="InterPro" id="IPR011009">
    <property type="entry name" value="Kinase-like_dom_sf"/>
</dbReference>
<keyword evidence="2" id="KW-0808">Transferase</keyword>
<evidence type="ECO:0000256" key="4">
    <source>
        <dbReference type="ARBA" id="ARBA00022777"/>
    </source>
</evidence>
<gene>
    <name evidence="7" type="ORF">COLO4_31162</name>
</gene>
<dbReference type="AlphaFoldDB" id="A0A1R3H587"/>
<evidence type="ECO:0000256" key="2">
    <source>
        <dbReference type="ARBA" id="ARBA00022679"/>
    </source>
</evidence>
<dbReference type="GO" id="GO:0009506">
    <property type="term" value="C:plasmodesma"/>
    <property type="evidence" value="ECO:0007669"/>
    <property type="project" value="TreeGrafter"/>
</dbReference>
<protein>
    <recommendedName>
        <fullName evidence="6">Protein kinase domain-containing protein</fullName>
    </recommendedName>
</protein>
<dbReference type="EMBL" id="AWUE01020828">
    <property type="protein sequence ID" value="OMO65492.1"/>
    <property type="molecule type" value="Genomic_DNA"/>
</dbReference>
<dbReference type="InterPro" id="IPR001245">
    <property type="entry name" value="Ser-Thr/Tyr_kinase_cat_dom"/>
</dbReference>
<accession>A0A1R3H587</accession>
<evidence type="ECO:0000313" key="8">
    <source>
        <dbReference type="Proteomes" id="UP000187203"/>
    </source>
</evidence>
<keyword evidence="3" id="KW-0547">Nucleotide-binding</keyword>
<proteinExistence type="predicted"/>
<comment type="caution">
    <text evidence="7">The sequence shown here is derived from an EMBL/GenBank/DDBJ whole genome shotgun (WGS) entry which is preliminary data.</text>
</comment>
<feature type="domain" description="Protein kinase" evidence="6">
    <location>
        <begin position="51"/>
        <end position="333"/>
    </location>
</feature>
<dbReference type="GO" id="GO:0005886">
    <property type="term" value="C:plasma membrane"/>
    <property type="evidence" value="ECO:0007669"/>
    <property type="project" value="TreeGrafter"/>
</dbReference>
<keyword evidence="4" id="KW-0418">Kinase</keyword>
<dbReference type="PANTHER" id="PTHR27003:SF278">
    <property type="entry name" value="RECEPTOR-LIKE PROTEIN KINASE ANXUR2"/>
    <property type="match status" value="1"/>
</dbReference>
<dbReference type="InterPro" id="IPR045272">
    <property type="entry name" value="ANXUR1/2-like"/>
</dbReference>
<dbReference type="GO" id="GO:0005524">
    <property type="term" value="F:ATP binding"/>
    <property type="evidence" value="ECO:0007669"/>
    <property type="project" value="UniProtKB-KW"/>
</dbReference>
<dbReference type="Proteomes" id="UP000187203">
    <property type="component" value="Unassembled WGS sequence"/>
</dbReference>
<dbReference type="GO" id="GO:0004714">
    <property type="term" value="F:transmembrane receptor protein tyrosine kinase activity"/>
    <property type="evidence" value="ECO:0007669"/>
    <property type="project" value="InterPro"/>
</dbReference>
<name>A0A1R3H587_9ROSI</name>
<keyword evidence="5" id="KW-0067">ATP-binding</keyword>
<dbReference type="PROSITE" id="PS50011">
    <property type="entry name" value="PROTEIN_KINASE_DOM"/>
    <property type="match status" value="1"/>
</dbReference>